<reference evidence="7 8" key="1">
    <citation type="submission" date="2018-04" db="EMBL/GenBank/DDBJ databases">
        <title>Genomic Encyclopedia of Archaeal and Bacterial Type Strains, Phase II (KMG-II): from individual species to whole genera.</title>
        <authorList>
            <person name="Goeker M."/>
        </authorList>
    </citation>
    <scope>NUCLEOTIDE SEQUENCE [LARGE SCALE GENOMIC DNA]</scope>
    <source>
        <strain evidence="7 8">DSM 26809</strain>
    </source>
</reference>
<comment type="catalytic activity">
    <reaction evidence="1 4 5">
        <text>[protein]-peptidylproline (omega=180) = [protein]-peptidylproline (omega=0)</text>
        <dbReference type="Rhea" id="RHEA:16237"/>
        <dbReference type="Rhea" id="RHEA-COMP:10747"/>
        <dbReference type="Rhea" id="RHEA-COMP:10748"/>
        <dbReference type="ChEBI" id="CHEBI:83833"/>
        <dbReference type="ChEBI" id="CHEBI:83834"/>
        <dbReference type="EC" id="5.2.1.8"/>
    </reaction>
</comment>
<dbReference type="InterPro" id="IPR046357">
    <property type="entry name" value="PPIase_dom_sf"/>
</dbReference>
<dbReference type="RefSeq" id="WP_107827934.1">
    <property type="nucleotide sequence ID" value="NZ_CP160205.1"/>
</dbReference>
<dbReference type="GO" id="GO:0003755">
    <property type="term" value="F:peptidyl-prolyl cis-trans isomerase activity"/>
    <property type="evidence" value="ECO:0007669"/>
    <property type="project" value="UniProtKB-UniRule"/>
</dbReference>
<organism evidence="7 8">
    <name type="scientific">Mucilaginibacter yixingensis</name>
    <dbReference type="NCBI Taxonomy" id="1295612"/>
    <lineage>
        <taxon>Bacteria</taxon>
        <taxon>Pseudomonadati</taxon>
        <taxon>Bacteroidota</taxon>
        <taxon>Sphingobacteriia</taxon>
        <taxon>Sphingobacteriales</taxon>
        <taxon>Sphingobacteriaceae</taxon>
        <taxon>Mucilaginibacter</taxon>
    </lineage>
</organism>
<evidence type="ECO:0000256" key="5">
    <source>
        <dbReference type="RuleBase" id="RU003915"/>
    </source>
</evidence>
<dbReference type="Proteomes" id="UP000244168">
    <property type="component" value="Unassembled WGS sequence"/>
</dbReference>
<dbReference type="PANTHER" id="PTHR45779:SF7">
    <property type="entry name" value="PEPTIDYLPROLYL ISOMERASE"/>
    <property type="match status" value="1"/>
</dbReference>
<sequence length="314" mass="34376">MKPITFTLILICAVAMVSCRKDRNNVDIKTYDQQQMVQYMSENGLTSSMQRDLTSGDTTGMYYQILTPGNTAKPIDYSTQVSVVYTLKSFDGKFASTDTTYNHYYNFVGHIQNNQYMAKGVMLALINNLKYVGGRMRLLVPSHLAFGTAGRGTGSSDANNRVAGNQGLDYYINIVDNQAAYDDVAIKNYILANNWKESDFTKLPSGVRYRITRAGVASNTVTATSVLEVQYSGFLFDGILTADSYNTSTGTGVSMDLSTDTHTGLRQALLYGTPGAQMTVLVPSTLAYGTDTNGGTIPVNSCYRYDVNILSVQQ</sequence>
<dbReference type="PANTHER" id="PTHR45779">
    <property type="entry name" value="PEPTIDYLPROLYL ISOMERASE"/>
    <property type="match status" value="1"/>
</dbReference>
<dbReference type="Gene3D" id="3.10.50.40">
    <property type="match status" value="2"/>
</dbReference>
<evidence type="ECO:0000256" key="2">
    <source>
        <dbReference type="ARBA" id="ARBA00023110"/>
    </source>
</evidence>
<dbReference type="PROSITE" id="PS51257">
    <property type="entry name" value="PROKAR_LIPOPROTEIN"/>
    <property type="match status" value="1"/>
</dbReference>
<keyword evidence="3 4" id="KW-0413">Isomerase</keyword>
<dbReference type="InterPro" id="IPR001179">
    <property type="entry name" value="PPIase_FKBP_dom"/>
</dbReference>
<dbReference type="AlphaFoldDB" id="A0A2T5JE33"/>
<proteinExistence type="inferred from homology"/>
<evidence type="ECO:0000259" key="6">
    <source>
        <dbReference type="PROSITE" id="PS50059"/>
    </source>
</evidence>
<dbReference type="InterPro" id="IPR044609">
    <property type="entry name" value="FKBP2/11"/>
</dbReference>
<dbReference type="Pfam" id="PF00254">
    <property type="entry name" value="FKBP_C"/>
    <property type="match status" value="1"/>
</dbReference>
<evidence type="ECO:0000313" key="7">
    <source>
        <dbReference type="EMBL" id="PTR00038.1"/>
    </source>
</evidence>
<keyword evidence="2 4" id="KW-0697">Rotamase</keyword>
<dbReference type="SUPFAM" id="SSF54534">
    <property type="entry name" value="FKBP-like"/>
    <property type="match status" value="2"/>
</dbReference>
<evidence type="ECO:0000313" key="8">
    <source>
        <dbReference type="Proteomes" id="UP000244168"/>
    </source>
</evidence>
<dbReference type="EC" id="5.2.1.8" evidence="5"/>
<feature type="domain" description="PPIase FKBP-type" evidence="6">
    <location>
        <begin position="78"/>
        <end position="178"/>
    </location>
</feature>
<comment type="similarity">
    <text evidence="5">Belongs to the FKBP-type PPIase family.</text>
</comment>
<evidence type="ECO:0000256" key="4">
    <source>
        <dbReference type="PROSITE-ProRule" id="PRU00277"/>
    </source>
</evidence>
<evidence type="ECO:0000256" key="3">
    <source>
        <dbReference type="ARBA" id="ARBA00023235"/>
    </source>
</evidence>
<comment type="caution">
    <text evidence="7">The sequence shown here is derived from an EMBL/GenBank/DDBJ whole genome shotgun (WGS) entry which is preliminary data.</text>
</comment>
<dbReference type="PROSITE" id="PS50059">
    <property type="entry name" value="FKBP_PPIASE"/>
    <property type="match status" value="2"/>
</dbReference>
<keyword evidence="8" id="KW-1185">Reference proteome</keyword>
<accession>A0A2T5JE33</accession>
<dbReference type="EMBL" id="QAOQ01000002">
    <property type="protein sequence ID" value="PTR00038.1"/>
    <property type="molecule type" value="Genomic_DNA"/>
</dbReference>
<gene>
    <name evidence="7" type="ORF">C8P68_102869</name>
</gene>
<name>A0A2T5JE33_9SPHI</name>
<protein>
    <recommendedName>
        <fullName evidence="5">Peptidyl-prolyl cis-trans isomerase</fullName>
        <ecNumber evidence="5">5.2.1.8</ecNumber>
    </recommendedName>
</protein>
<feature type="domain" description="PPIase FKBP-type" evidence="6">
    <location>
        <begin position="224"/>
        <end position="313"/>
    </location>
</feature>
<dbReference type="OrthoDB" id="669809at2"/>
<evidence type="ECO:0000256" key="1">
    <source>
        <dbReference type="ARBA" id="ARBA00000971"/>
    </source>
</evidence>